<feature type="compositionally biased region" description="Low complexity" evidence="10">
    <location>
        <begin position="639"/>
        <end position="670"/>
    </location>
</feature>
<keyword evidence="4" id="KW-0963">Cytoplasm</keyword>
<dbReference type="GO" id="GO:0005634">
    <property type="term" value="C:nucleus"/>
    <property type="evidence" value="ECO:0007669"/>
    <property type="project" value="UniProtKB-SubCell"/>
</dbReference>
<dbReference type="InterPro" id="IPR024784">
    <property type="entry name" value="TORC_M"/>
</dbReference>
<dbReference type="Proteomes" id="UP001152622">
    <property type="component" value="Chromosome 16"/>
</dbReference>
<evidence type="ECO:0000256" key="10">
    <source>
        <dbReference type="SAM" id="MobiDB-lite"/>
    </source>
</evidence>
<keyword evidence="7" id="KW-0010">Activator</keyword>
<evidence type="ECO:0000256" key="4">
    <source>
        <dbReference type="ARBA" id="ARBA00022490"/>
    </source>
</evidence>
<evidence type="ECO:0000259" key="11">
    <source>
        <dbReference type="Pfam" id="PF12884"/>
    </source>
</evidence>
<dbReference type="OrthoDB" id="8947034at2759"/>
<accession>A0A9Q1EK25</accession>
<feature type="compositionally biased region" description="Polar residues" evidence="10">
    <location>
        <begin position="605"/>
        <end position="619"/>
    </location>
</feature>
<dbReference type="InterPro" id="IPR024785">
    <property type="entry name" value="TORC_C"/>
</dbReference>
<organism evidence="14 15">
    <name type="scientific">Synaphobranchus kaupii</name>
    <name type="common">Kaup's arrowtooth eel</name>
    <dbReference type="NCBI Taxonomy" id="118154"/>
    <lineage>
        <taxon>Eukaryota</taxon>
        <taxon>Metazoa</taxon>
        <taxon>Chordata</taxon>
        <taxon>Craniata</taxon>
        <taxon>Vertebrata</taxon>
        <taxon>Euteleostomi</taxon>
        <taxon>Actinopterygii</taxon>
        <taxon>Neopterygii</taxon>
        <taxon>Teleostei</taxon>
        <taxon>Anguilliformes</taxon>
        <taxon>Synaphobranchidae</taxon>
        <taxon>Synaphobranchus</taxon>
    </lineage>
</organism>
<feature type="region of interest" description="Disordered" evidence="10">
    <location>
        <begin position="548"/>
        <end position="680"/>
    </location>
</feature>
<evidence type="ECO:0000256" key="8">
    <source>
        <dbReference type="ARBA" id="ARBA00023163"/>
    </source>
</evidence>
<evidence type="ECO:0000313" key="15">
    <source>
        <dbReference type="Proteomes" id="UP001152622"/>
    </source>
</evidence>
<dbReference type="GO" id="GO:0005737">
    <property type="term" value="C:cytoplasm"/>
    <property type="evidence" value="ECO:0007669"/>
    <property type="project" value="UniProtKB-SubCell"/>
</dbReference>
<evidence type="ECO:0008006" key="16">
    <source>
        <dbReference type="Google" id="ProtNLM"/>
    </source>
</evidence>
<dbReference type="GO" id="GO:0051289">
    <property type="term" value="P:protein homotetramerization"/>
    <property type="evidence" value="ECO:0007669"/>
    <property type="project" value="InterPro"/>
</dbReference>
<feature type="compositionally biased region" description="Polar residues" evidence="10">
    <location>
        <begin position="372"/>
        <end position="392"/>
    </location>
</feature>
<dbReference type="EMBL" id="JAINUF010000016">
    <property type="protein sequence ID" value="KAJ8340324.1"/>
    <property type="molecule type" value="Genomic_DNA"/>
</dbReference>
<sequence length="848" mass="92187">MSGSPGSGGSNPRKFSEKIALHNQKQAEETRAFEQLMTDLTVSRVQFQKIQQLRLTQTRAQYYGGSLPNVNQIGNATTEFQGTFPAGLDTVRGTRHHGLVERVHRDRGRINSPHRRPVDKHGRQISFTRLQVPWREQRGRSLLLRLLSASSGHCEPGSGRLPTWLLIVALHRRSITGSVFTLQLVKQNASTPSDIVYIRAQDSPERAQCVFRAANCCPSESRGPVGVWIEGAEPADGYVHVPLEHSWAGSAAQTAGDSCESSARMLSEALRCATEIRHEFFHPSRVWPRLESCMGSDIRGHPWKTCERYSQQVDVGGADGEKRPVGRGTLGPPRDSKLWCFRFQREQQPWSEEKRPGYRLISQLNRTNSDSALHTSAMSPNQQDAFGMNQQMGRGPPQRNASMNEAEVDGSGDVFSFPALPNDEALIGVSKPLPKQLWEAKKVQSLSSRPKSCEVPGINIYPSPEPNAGLSHYQGTLNTGGSLPDLSNLHFPSPLPTPLDPDDGGYPNLSGGSSTGNLPAAMMHLGIGNSQGLSSSLSNPSIQASLNNSQLHSSLSNPSIHSSLRLSSMPNPPPGALSSSPRRRPTPISPLTLSPGAEQRRSLGMQLSPTMSPSLSPITQGVALDTGSLPMEPPPPYPLYQQSQQPLQQAHPGLQQSSQHPAGQGQHQQPLSPLHNLHLDFNSSGQNMGAFFSDPFMDPQFSNRQSKSLSYQLDQFSMLENAMSSAAGGTCFDPTSNLYYSQAALMGLGGSHGNLQDSLQMRQNMLYSNCGGGVPNIILTDDSNPSLSKDISSALSAVPECFDSEGGFPLEDELRIEPLSLDGLSMLSDPDMVLPDPSVEDSFRSDRL</sequence>
<keyword evidence="9" id="KW-0539">Nucleus</keyword>
<feature type="domain" description="Transducer of regulated CREB activity C-terminal" evidence="13">
    <location>
        <begin position="775"/>
        <end position="848"/>
    </location>
</feature>
<keyword evidence="5" id="KW-0597">Phosphoprotein</keyword>
<dbReference type="AlphaFoldDB" id="A0A9Q1EK25"/>
<evidence type="ECO:0000256" key="6">
    <source>
        <dbReference type="ARBA" id="ARBA00023015"/>
    </source>
</evidence>
<gene>
    <name evidence="14" type="ORF">SKAU_G00349570</name>
</gene>
<dbReference type="GO" id="GO:0045944">
    <property type="term" value="P:positive regulation of transcription by RNA polymerase II"/>
    <property type="evidence" value="ECO:0007669"/>
    <property type="project" value="TreeGrafter"/>
</dbReference>
<keyword evidence="8" id="KW-0804">Transcription</keyword>
<dbReference type="Pfam" id="PF12884">
    <property type="entry name" value="TORC_N"/>
    <property type="match status" value="1"/>
</dbReference>
<dbReference type="InterPro" id="IPR024783">
    <property type="entry name" value="TORC_N"/>
</dbReference>
<feature type="region of interest" description="Disordered" evidence="10">
    <location>
        <begin position="372"/>
        <end position="406"/>
    </location>
</feature>
<comment type="similarity">
    <text evidence="3">Belongs to the TORC family.</text>
</comment>
<name>A0A9Q1EK25_SYNKA</name>
<evidence type="ECO:0000256" key="2">
    <source>
        <dbReference type="ARBA" id="ARBA00004496"/>
    </source>
</evidence>
<feature type="region of interest" description="Disordered" evidence="10">
    <location>
        <begin position="827"/>
        <end position="848"/>
    </location>
</feature>
<dbReference type="PANTHER" id="PTHR13589:SF4">
    <property type="entry name" value="CREB-REGULATED TRANSCRIPTION COACTIVATOR 3"/>
    <property type="match status" value="1"/>
</dbReference>
<feature type="domain" description="Transducer of regulated CREB activity middle" evidence="12">
    <location>
        <begin position="366"/>
        <end position="530"/>
    </location>
</feature>
<protein>
    <recommendedName>
        <fullName evidence="16">CREB regulated transcription coactivator 3</fullName>
    </recommendedName>
</protein>
<dbReference type="GO" id="GO:0008140">
    <property type="term" value="F:cAMP response element binding protein binding"/>
    <property type="evidence" value="ECO:0007669"/>
    <property type="project" value="InterPro"/>
</dbReference>
<evidence type="ECO:0000256" key="7">
    <source>
        <dbReference type="ARBA" id="ARBA00023159"/>
    </source>
</evidence>
<evidence type="ECO:0000313" key="14">
    <source>
        <dbReference type="EMBL" id="KAJ8340324.1"/>
    </source>
</evidence>
<dbReference type="PANTHER" id="PTHR13589">
    <property type="entry name" value="CREB-REGULATED TRANSCRIPTION COACTIVATOR"/>
    <property type="match status" value="1"/>
</dbReference>
<reference evidence="14" key="1">
    <citation type="journal article" date="2023" name="Science">
        <title>Genome structures resolve the early diversification of teleost fishes.</title>
        <authorList>
            <person name="Parey E."/>
            <person name="Louis A."/>
            <person name="Montfort J."/>
            <person name="Bouchez O."/>
            <person name="Roques C."/>
            <person name="Iampietro C."/>
            <person name="Lluch J."/>
            <person name="Castinel A."/>
            <person name="Donnadieu C."/>
            <person name="Desvignes T."/>
            <person name="Floi Bucao C."/>
            <person name="Jouanno E."/>
            <person name="Wen M."/>
            <person name="Mejri S."/>
            <person name="Dirks R."/>
            <person name="Jansen H."/>
            <person name="Henkel C."/>
            <person name="Chen W.J."/>
            <person name="Zahm M."/>
            <person name="Cabau C."/>
            <person name="Klopp C."/>
            <person name="Thompson A.W."/>
            <person name="Robinson-Rechavi M."/>
            <person name="Braasch I."/>
            <person name="Lecointre G."/>
            <person name="Bobe J."/>
            <person name="Postlethwait J.H."/>
            <person name="Berthelot C."/>
            <person name="Roest Crollius H."/>
            <person name="Guiguen Y."/>
        </authorList>
    </citation>
    <scope>NUCLEOTIDE SEQUENCE</scope>
    <source>
        <strain evidence="14">WJC10195</strain>
    </source>
</reference>
<evidence type="ECO:0000256" key="9">
    <source>
        <dbReference type="ARBA" id="ARBA00023242"/>
    </source>
</evidence>
<keyword evidence="6" id="KW-0805">Transcription regulation</keyword>
<proteinExistence type="inferred from homology"/>
<feature type="region of interest" description="Disordered" evidence="10">
    <location>
        <begin position="477"/>
        <end position="517"/>
    </location>
</feature>
<dbReference type="Pfam" id="PF12885">
    <property type="entry name" value="TORC_M"/>
    <property type="match status" value="1"/>
</dbReference>
<evidence type="ECO:0000259" key="13">
    <source>
        <dbReference type="Pfam" id="PF12886"/>
    </source>
</evidence>
<dbReference type="InterPro" id="IPR024786">
    <property type="entry name" value="TORC"/>
</dbReference>
<keyword evidence="15" id="KW-1185">Reference proteome</keyword>
<comment type="caution">
    <text evidence="14">The sequence shown here is derived from an EMBL/GenBank/DDBJ whole genome shotgun (WGS) entry which is preliminary data.</text>
</comment>
<evidence type="ECO:0000259" key="12">
    <source>
        <dbReference type="Pfam" id="PF12885"/>
    </source>
</evidence>
<feature type="domain" description="Transducer of regulated CREB activity N-terminal" evidence="11">
    <location>
        <begin position="11"/>
        <end position="68"/>
    </location>
</feature>
<evidence type="ECO:0000256" key="5">
    <source>
        <dbReference type="ARBA" id="ARBA00022553"/>
    </source>
</evidence>
<feature type="compositionally biased region" description="Low complexity" evidence="10">
    <location>
        <begin position="548"/>
        <end position="564"/>
    </location>
</feature>
<dbReference type="Pfam" id="PF12886">
    <property type="entry name" value="TORC_C"/>
    <property type="match status" value="1"/>
</dbReference>
<comment type="subcellular location">
    <subcellularLocation>
        <location evidence="2">Cytoplasm</location>
    </subcellularLocation>
    <subcellularLocation>
        <location evidence="1">Nucleus</location>
    </subcellularLocation>
</comment>
<evidence type="ECO:0000256" key="1">
    <source>
        <dbReference type="ARBA" id="ARBA00004123"/>
    </source>
</evidence>
<evidence type="ECO:0000256" key="3">
    <source>
        <dbReference type="ARBA" id="ARBA00007167"/>
    </source>
</evidence>